<evidence type="ECO:0000313" key="3">
    <source>
        <dbReference type="Proteomes" id="UP000237271"/>
    </source>
</evidence>
<dbReference type="AlphaFoldDB" id="A0A2P4Y906"/>
<dbReference type="Proteomes" id="UP000237271">
    <property type="component" value="Unassembled WGS sequence"/>
</dbReference>
<gene>
    <name evidence="2" type="ORF">PHPALM_8788</name>
</gene>
<dbReference type="EMBL" id="NCKW01004896">
    <property type="protein sequence ID" value="POM74283.1"/>
    <property type="molecule type" value="Genomic_DNA"/>
</dbReference>
<protein>
    <submittedName>
        <fullName evidence="2">Uncharacterized protein</fullName>
    </submittedName>
</protein>
<feature type="compositionally biased region" description="Basic residues" evidence="1">
    <location>
        <begin position="71"/>
        <end position="81"/>
    </location>
</feature>
<evidence type="ECO:0000256" key="1">
    <source>
        <dbReference type="SAM" id="MobiDB-lite"/>
    </source>
</evidence>
<feature type="region of interest" description="Disordered" evidence="1">
    <location>
        <begin position="65"/>
        <end position="118"/>
    </location>
</feature>
<organism evidence="2 3">
    <name type="scientific">Phytophthora palmivora</name>
    <dbReference type="NCBI Taxonomy" id="4796"/>
    <lineage>
        <taxon>Eukaryota</taxon>
        <taxon>Sar</taxon>
        <taxon>Stramenopiles</taxon>
        <taxon>Oomycota</taxon>
        <taxon>Peronosporomycetes</taxon>
        <taxon>Peronosporales</taxon>
        <taxon>Peronosporaceae</taxon>
        <taxon>Phytophthora</taxon>
    </lineage>
</organism>
<evidence type="ECO:0000313" key="2">
    <source>
        <dbReference type="EMBL" id="POM74283.1"/>
    </source>
</evidence>
<name>A0A2P4Y906_9STRA</name>
<comment type="caution">
    <text evidence="2">The sequence shown here is derived from an EMBL/GenBank/DDBJ whole genome shotgun (WGS) entry which is preliminary data.</text>
</comment>
<sequence>MTNGDLVIIKWEESDAHVHASDCKLTTPSKKPKAWRVFLCDKVRHEHNGRPMSCFDIWHKAWRNGTALPSKARKRKIRARTPAKTPAEGSINNNAGSSDDSTSSPHHPKQARRAETAD</sequence>
<dbReference type="OrthoDB" id="125189at2759"/>
<keyword evidence="3" id="KW-1185">Reference proteome</keyword>
<proteinExistence type="predicted"/>
<reference evidence="2 3" key="1">
    <citation type="journal article" date="2017" name="Genome Biol. Evol.">
        <title>Phytophthora megakarya and P. palmivora, closely related causal agents of cacao black pod rot, underwent increases in genome sizes and gene numbers by different mechanisms.</title>
        <authorList>
            <person name="Ali S.S."/>
            <person name="Shao J."/>
            <person name="Lary D.J."/>
            <person name="Kronmiller B."/>
            <person name="Shen D."/>
            <person name="Strem M.D."/>
            <person name="Amoako-Attah I."/>
            <person name="Akrofi A.Y."/>
            <person name="Begoude B.A."/>
            <person name="Ten Hoopen G.M."/>
            <person name="Coulibaly K."/>
            <person name="Kebe B.I."/>
            <person name="Melnick R.L."/>
            <person name="Guiltinan M.J."/>
            <person name="Tyler B.M."/>
            <person name="Meinhardt L.W."/>
            <person name="Bailey B.A."/>
        </authorList>
    </citation>
    <scope>NUCLEOTIDE SEQUENCE [LARGE SCALE GENOMIC DNA]</scope>
    <source>
        <strain evidence="3">sbr112.9</strain>
    </source>
</reference>
<accession>A0A2P4Y906</accession>